<reference evidence="1" key="2">
    <citation type="journal article" date="2022" name="Microb. Genom.">
        <title>A chromosome-scale genome assembly of the tomato pathogen Cladosporium fulvum reveals a compartmentalized genome architecture and the presence of a dispensable chromosome.</title>
        <authorList>
            <person name="Zaccaron A.Z."/>
            <person name="Chen L.H."/>
            <person name="Samaras A."/>
            <person name="Stergiopoulos I."/>
        </authorList>
    </citation>
    <scope>NUCLEOTIDE SEQUENCE</scope>
    <source>
        <strain evidence="1">Race5_Kim</strain>
    </source>
</reference>
<name>A0A9Q8L9I5_PASFU</name>
<organism evidence="1 2">
    <name type="scientific">Passalora fulva</name>
    <name type="common">Tomato leaf mold</name>
    <name type="synonym">Cladosporium fulvum</name>
    <dbReference type="NCBI Taxonomy" id="5499"/>
    <lineage>
        <taxon>Eukaryota</taxon>
        <taxon>Fungi</taxon>
        <taxon>Dikarya</taxon>
        <taxon>Ascomycota</taxon>
        <taxon>Pezizomycotina</taxon>
        <taxon>Dothideomycetes</taxon>
        <taxon>Dothideomycetidae</taxon>
        <taxon>Mycosphaerellales</taxon>
        <taxon>Mycosphaerellaceae</taxon>
        <taxon>Fulvia</taxon>
    </lineage>
</organism>
<dbReference type="RefSeq" id="XP_047757622.1">
    <property type="nucleotide sequence ID" value="XM_047902159.1"/>
</dbReference>
<dbReference type="Proteomes" id="UP000756132">
    <property type="component" value="Chromosome 2"/>
</dbReference>
<dbReference type="AlphaFoldDB" id="A0A9Q8L9I5"/>
<evidence type="ECO:0000313" key="1">
    <source>
        <dbReference type="EMBL" id="UJO13256.1"/>
    </source>
</evidence>
<dbReference type="EMBL" id="CP090164">
    <property type="protein sequence ID" value="UJO13256.1"/>
    <property type="molecule type" value="Genomic_DNA"/>
</dbReference>
<sequence>MVEGRPEAKASAMQQPLPRTSMNDLKVVLAEMVKNADHIKSYDETLAVQQEKQAAALQDHAPLDIRTD</sequence>
<evidence type="ECO:0000313" key="2">
    <source>
        <dbReference type="Proteomes" id="UP000756132"/>
    </source>
</evidence>
<proteinExistence type="predicted"/>
<reference evidence="1" key="1">
    <citation type="submission" date="2021-12" db="EMBL/GenBank/DDBJ databases">
        <authorList>
            <person name="Zaccaron A."/>
            <person name="Stergiopoulos I."/>
        </authorList>
    </citation>
    <scope>NUCLEOTIDE SEQUENCE</scope>
    <source>
        <strain evidence="1">Race5_Kim</strain>
    </source>
</reference>
<dbReference type="KEGG" id="ffu:CLAFUR5_03011"/>
<protein>
    <submittedName>
        <fullName evidence="1">Uncharacterized protein</fullName>
    </submittedName>
</protein>
<dbReference type="GeneID" id="71982889"/>
<accession>A0A9Q8L9I5</accession>
<gene>
    <name evidence="1" type="ORF">CLAFUR5_03011</name>
</gene>
<keyword evidence="2" id="KW-1185">Reference proteome</keyword>